<evidence type="ECO:0000256" key="1">
    <source>
        <dbReference type="ARBA" id="ARBA00022729"/>
    </source>
</evidence>
<name>A0AA37Q373_9BACT</name>
<dbReference type="Gene3D" id="2.130.10.130">
    <property type="entry name" value="Integrin alpha, N-terminal"/>
    <property type="match status" value="1"/>
</dbReference>
<keyword evidence="5" id="KW-1185">Reference proteome</keyword>
<evidence type="ECO:0000313" key="5">
    <source>
        <dbReference type="Proteomes" id="UP001161325"/>
    </source>
</evidence>
<keyword evidence="1 2" id="KW-0732">Signal</keyword>
<dbReference type="InterPro" id="IPR027039">
    <property type="entry name" value="Crtac1"/>
</dbReference>
<comment type="caution">
    <text evidence="4">The sequence shown here is derived from an EMBL/GenBank/DDBJ whole genome shotgun (WGS) entry which is preliminary data.</text>
</comment>
<reference evidence="4" key="1">
    <citation type="submission" date="2022-08" db="EMBL/GenBank/DDBJ databases">
        <title>Draft genome sequencing of Roseisolibacter agri AW1220.</title>
        <authorList>
            <person name="Tobiishi Y."/>
            <person name="Tonouchi A."/>
        </authorList>
    </citation>
    <scope>NUCLEOTIDE SEQUENCE</scope>
    <source>
        <strain evidence="4">AW1220</strain>
    </source>
</reference>
<dbReference type="InterPro" id="IPR011519">
    <property type="entry name" value="UnbV_ASPIC"/>
</dbReference>
<evidence type="ECO:0000256" key="2">
    <source>
        <dbReference type="SAM" id="SignalP"/>
    </source>
</evidence>
<dbReference type="AlphaFoldDB" id="A0AA37Q373"/>
<gene>
    <name evidence="4" type="ORF">rosag_22720</name>
</gene>
<feature type="domain" description="ASPIC/UnbV" evidence="3">
    <location>
        <begin position="674"/>
        <end position="745"/>
    </location>
</feature>
<organism evidence="4 5">
    <name type="scientific">Roseisolibacter agri</name>
    <dbReference type="NCBI Taxonomy" id="2014610"/>
    <lineage>
        <taxon>Bacteria</taxon>
        <taxon>Pseudomonadati</taxon>
        <taxon>Gemmatimonadota</taxon>
        <taxon>Gemmatimonadia</taxon>
        <taxon>Gemmatimonadales</taxon>
        <taxon>Gemmatimonadaceae</taxon>
        <taxon>Roseisolibacter</taxon>
    </lineage>
</organism>
<evidence type="ECO:0000313" key="4">
    <source>
        <dbReference type="EMBL" id="GLC25759.1"/>
    </source>
</evidence>
<feature type="signal peptide" evidence="2">
    <location>
        <begin position="1"/>
        <end position="31"/>
    </location>
</feature>
<dbReference type="InterPro" id="IPR028994">
    <property type="entry name" value="Integrin_alpha_N"/>
</dbReference>
<dbReference type="PROSITE" id="PS51257">
    <property type="entry name" value="PROKAR_LIPOPROTEIN"/>
    <property type="match status" value="1"/>
</dbReference>
<feature type="chain" id="PRO_5041334814" description="ASPIC/UnbV domain-containing protein" evidence="2">
    <location>
        <begin position="32"/>
        <end position="776"/>
    </location>
</feature>
<dbReference type="Pfam" id="PF07593">
    <property type="entry name" value="UnbV_ASPIC"/>
    <property type="match status" value="1"/>
</dbReference>
<dbReference type="PANTHER" id="PTHR16026">
    <property type="entry name" value="CARTILAGE ACIDIC PROTEIN 1"/>
    <property type="match status" value="1"/>
</dbReference>
<protein>
    <recommendedName>
        <fullName evidence="3">ASPIC/UnbV domain-containing protein</fullName>
    </recommendedName>
</protein>
<sequence>MHQSPQRRPTSVAVLARRLALAVALGTGCVAGESQPAAAPATPPARDGTARMADTLAAIAARGMADPLGNPFLNRERAAALRARALWQGGADALNLRHRMADELLRAGETREAITELESLMRDAGDTGDDVTPRRKPVRDLLAIAYLRLGEQENCRANPAANVCILPLAGGARHVQQEGARGAIARYAQLLRHFPDDLGSRWLLNVAWMAVGGYPDSVPPRFRIPGLAPRANDPFPRYRNVANDVGLGLTGVAGGLSIADFDGDGLLDVFATSWEPGGAVRLLMADGKGGYVDRSAQSGLKGITGGLNTVHADYDNDGDVDVLVLRGAWLGEAGLFPNSLLRNRGDGTFEDVTFATGLASYHPTQSAAWADYDLDGHLDLFVGNERNSATGPSHRSELFHNDGNGTFTEVALASGIDLDAFVKGVTWGDVDNDGKPDLYVSVFQGENRLYMNCGRAADGRWRFEERAAAAGVTRPVASFPTWFWDFDDDGWDDLLVLSYDLNAPLHETVAAEYLGLPLQTVRDGQTIANEPSRLYRNRGDGTFEDATERVGLARRAIFAMGSNFGDLDDDGWLDVHVGTGNPDLRSIVPNRMFRNVGGRRLEEVTLPGGFGHLQKGHATAFADLDRDGDEDVYMVVGGAYQGDRATSVLYENPGRPGHHWLALELEGRTANRSAIGARVEVDVTQAGGATRTLHRTVGTGGSFGSGPLQVHVGLGRATAVRAVRVQWPDSARTRTSYAGLAMDRVYRVVQGAAPVLLERPRVPFRTSSPTDAHAHH</sequence>
<dbReference type="PANTHER" id="PTHR16026:SF0">
    <property type="entry name" value="CARTILAGE ACIDIC PROTEIN 1"/>
    <property type="match status" value="1"/>
</dbReference>
<dbReference type="Pfam" id="PF13517">
    <property type="entry name" value="FG-GAP_3"/>
    <property type="match status" value="4"/>
</dbReference>
<evidence type="ECO:0000259" key="3">
    <source>
        <dbReference type="Pfam" id="PF07593"/>
    </source>
</evidence>
<proteinExistence type="predicted"/>
<dbReference type="EMBL" id="BRXS01000003">
    <property type="protein sequence ID" value="GLC25759.1"/>
    <property type="molecule type" value="Genomic_DNA"/>
</dbReference>
<dbReference type="InterPro" id="IPR013517">
    <property type="entry name" value="FG-GAP"/>
</dbReference>
<dbReference type="RefSeq" id="WP_284350219.1">
    <property type="nucleotide sequence ID" value="NZ_BRXS01000003.1"/>
</dbReference>
<accession>A0AA37Q373</accession>
<dbReference type="SUPFAM" id="SSF69318">
    <property type="entry name" value="Integrin alpha N-terminal domain"/>
    <property type="match status" value="2"/>
</dbReference>
<dbReference type="Proteomes" id="UP001161325">
    <property type="component" value="Unassembled WGS sequence"/>
</dbReference>